<gene>
    <name evidence="2" type="ORF">CC78DRAFT_494651</name>
</gene>
<dbReference type="PANTHER" id="PTHR24148:SF64">
    <property type="entry name" value="HETEROKARYON INCOMPATIBILITY DOMAIN-CONTAINING PROTEIN"/>
    <property type="match status" value="1"/>
</dbReference>
<reference evidence="3" key="1">
    <citation type="journal article" date="2020" name="Stud. Mycol.">
        <title>101 Dothideomycetes genomes: A test case for predicting lifestyles and emergence of pathogens.</title>
        <authorList>
            <person name="Haridas S."/>
            <person name="Albert R."/>
            <person name="Binder M."/>
            <person name="Bloem J."/>
            <person name="LaButti K."/>
            <person name="Salamov A."/>
            <person name="Andreopoulos B."/>
            <person name="Baker S."/>
            <person name="Barry K."/>
            <person name="Bills G."/>
            <person name="Bluhm B."/>
            <person name="Cannon C."/>
            <person name="Castanera R."/>
            <person name="Culley D."/>
            <person name="Daum C."/>
            <person name="Ezra D."/>
            <person name="Gonzalez J."/>
            <person name="Henrissat B."/>
            <person name="Kuo A."/>
            <person name="Liang C."/>
            <person name="Lipzen A."/>
            <person name="Lutzoni F."/>
            <person name="Magnuson J."/>
            <person name="Mondo S."/>
            <person name="Nolan M."/>
            <person name="Ohm R."/>
            <person name="Pangilinan J."/>
            <person name="Park H.-J."/>
            <person name="Ramirez L."/>
            <person name="Alfaro M."/>
            <person name="Sun H."/>
            <person name="Tritt A."/>
            <person name="Yoshinaga Y."/>
            <person name="Zwiers L.-H."/>
            <person name="Turgeon B."/>
            <person name="Goodwin S."/>
            <person name="Spatafora J."/>
            <person name="Crous P."/>
            <person name="Grigoriev I."/>
        </authorList>
    </citation>
    <scope>NUCLEOTIDE SEQUENCE [LARGE SCALE GENOMIC DNA]</scope>
    <source>
        <strain evidence="3">CBS 304.66</strain>
    </source>
</reference>
<name>A0A9P4K923_9PLEO</name>
<dbReference type="OrthoDB" id="3477286at2759"/>
<proteinExistence type="predicted"/>
<dbReference type="Proteomes" id="UP000800093">
    <property type="component" value="Unassembled WGS sequence"/>
</dbReference>
<comment type="caution">
    <text evidence="2">The sequence shown here is derived from an EMBL/GenBank/DDBJ whole genome shotgun (WGS) entry which is preliminary data.</text>
</comment>
<dbReference type="PANTHER" id="PTHR24148">
    <property type="entry name" value="ANKYRIN REPEAT DOMAIN-CONTAINING PROTEIN 39 HOMOLOG-RELATED"/>
    <property type="match status" value="1"/>
</dbReference>
<dbReference type="Pfam" id="PF06985">
    <property type="entry name" value="HET"/>
    <property type="match status" value="1"/>
</dbReference>
<feature type="domain" description="Heterokaryon incompatibility" evidence="1">
    <location>
        <begin position="53"/>
        <end position="195"/>
    </location>
</feature>
<dbReference type="InterPro" id="IPR052895">
    <property type="entry name" value="HetReg/Transcr_Mod"/>
</dbReference>
<dbReference type="AlphaFoldDB" id="A0A9P4K923"/>
<sequence length="622" mass="71686">MCKDCCLPIFQYENLRFKPNQFSIRLIKLHPASNPNADIVIELLKNDTERPLYDAVSWCWGKGGWTRPVRARCEEGDCCLRISENLESALRHLRFTDKFRTLWIDAICIDQSNSVEKNKQVPMMSEIYGKAQRVCVWLGDSDDNSTKAIKFIKKNVLDLHSFDNICRDNSFAEGWISLVQFMERPWFSRRWVIQEIALANQRTAIVMCGQESISWAEFSEAVSLFDRALSGFLDLSKLRFPQRNNVSYSTRYAPALGAIRLVKATNELFRASFYNESPAALRSLEYLVSTFTMYETSEPRDVIYSLLSISNDAFRFDSPQDANNIEVQVSPFDHLPVVRKLVQSWMDEHIVRRAFRVDYDAPIIEVYKQFVSFAISKAHPSRALDIICRPWAPELRNEEFPSWISTLSNATYKLVDQNAVGQRLVRRNPDTLVGNPNSATYNASRNIGPPKSVQIFRYWKSVDRSMFLNGFVLDRIGNLAFPSQLGHIPPEWVAMGNWDPKFDEPPEEFWRTLVADRGPEDRDPLPFYPRACREVFQHSIDDTLDTTMLINHGSSIIADFLKRVQAVIWNRRLMRTQRSWLGLAPKASQIGDLVCILNGCSVPVVLRKVQKSPHDFELELKD</sequence>
<dbReference type="EMBL" id="ML986613">
    <property type="protein sequence ID" value="KAF2264847.1"/>
    <property type="molecule type" value="Genomic_DNA"/>
</dbReference>
<evidence type="ECO:0000313" key="2">
    <source>
        <dbReference type="EMBL" id="KAF2264847.1"/>
    </source>
</evidence>
<feature type="non-terminal residue" evidence="2">
    <location>
        <position position="622"/>
    </location>
</feature>
<protein>
    <submittedName>
        <fullName evidence="2">HET-domain-containing protein</fullName>
    </submittedName>
</protein>
<dbReference type="InterPro" id="IPR010730">
    <property type="entry name" value="HET"/>
</dbReference>
<evidence type="ECO:0000259" key="1">
    <source>
        <dbReference type="Pfam" id="PF06985"/>
    </source>
</evidence>
<keyword evidence="3" id="KW-1185">Reference proteome</keyword>
<organism evidence="2 3">
    <name type="scientific">Lojkania enalia</name>
    <dbReference type="NCBI Taxonomy" id="147567"/>
    <lineage>
        <taxon>Eukaryota</taxon>
        <taxon>Fungi</taxon>
        <taxon>Dikarya</taxon>
        <taxon>Ascomycota</taxon>
        <taxon>Pezizomycotina</taxon>
        <taxon>Dothideomycetes</taxon>
        <taxon>Pleosporomycetidae</taxon>
        <taxon>Pleosporales</taxon>
        <taxon>Pleosporales incertae sedis</taxon>
        <taxon>Lojkania</taxon>
    </lineage>
</organism>
<evidence type="ECO:0000313" key="3">
    <source>
        <dbReference type="Proteomes" id="UP000800093"/>
    </source>
</evidence>
<accession>A0A9P4K923</accession>